<reference evidence="1" key="1">
    <citation type="submission" date="2021-06" db="EMBL/GenBank/DDBJ databases">
        <authorList>
            <person name="Kallberg Y."/>
            <person name="Tangrot J."/>
            <person name="Rosling A."/>
        </authorList>
    </citation>
    <scope>NUCLEOTIDE SEQUENCE</scope>
    <source>
        <strain evidence="1">CL356</strain>
    </source>
</reference>
<proteinExistence type="predicted"/>
<accession>A0ACA9M0S1</accession>
<gene>
    <name evidence="1" type="ORF">ACOLOM_LOCUS5196</name>
</gene>
<sequence>RIHFSINYSNLDFESRKAIWNVFVGKIAIKKQISEEEIEILAKEEMNGRQQRNPSALTIYESSLMLQETGIKQGS</sequence>
<evidence type="ECO:0000313" key="2">
    <source>
        <dbReference type="Proteomes" id="UP000789525"/>
    </source>
</evidence>
<evidence type="ECO:0000313" key="1">
    <source>
        <dbReference type="EMBL" id="CAG8560070.1"/>
    </source>
</evidence>
<feature type="non-terminal residue" evidence="1">
    <location>
        <position position="1"/>
    </location>
</feature>
<comment type="caution">
    <text evidence="1">The sequence shown here is derived from an EMBL/GenBank/DDBJ whole genome shotgun (WGS) entry which is preliminary data.</text>
</comment>
<keyword evidence="2" id="KW-1185">Reference proteome</keyword>
<name>A0ACA9M0S1_9GLOM</name>
<protein>
    <submittedName>
        <fullName evidence="1">1897_t:CDS:1</fullName>
    </submittedName>
</protein>
<dbReference type="EMBL" id="CAJVPT010009277">
    <property type="protein sequence ID" value="CAG8560070.1"/>
    <property type="molecule type" value="Genomic_DNA"/>
</dbReference>
<organism evidence="1 2">
    <name type="scientific">Acaulospora colombiana</name>
    <dbReference type="NCBI Taxonomy" id="27376"/>
    <lineage>
        <taxon>Eukaryota</taxon>
        <taxon>Fungi</taxon>
        <taxon>Fungi incertae sedis</taxon>
        <taxon>Mucoromycota</taxon>
        <taxon>Glomeromycotina</taxon>
        <taxon>Glomeromycetes</taxon>
        <taxon>Diversisporales</taxon>
        <taxon>Acaulosporaceae</taxon>
        <taxon>Acaulospora</taxon>
    </lineage>
</organism>
<dbReference type="Proteomes" id="UP000789525">
    <property type="component" value="Unassembled WGS sequence"/>
</dbReference>